<dbReference type="GO" id="GO:0005737">
    <property type="term" value="C:cytoplasm"/>
    <property type="evidence" value="ECO:0007669"/>
    <property type="project" value="TreeGrafter"/>
</dbReference>
<evidence type="ECO:0000256" key="7">
    <source>
        <dbReference type="ARBA" id="ARBA00022840"/>
    </source>
</evidence>
<comment type="pathway">
    <text evidence="1 9">Carbohydrate acid metabolism; D-gluconate degradation.</text>
</comment>
<accession>A0A1E4SK47</accession>
<dbReference type="OrthoDB" id="275177at2759"/>
<dbReference type="UniPathway" id="UPA00792"/>
<evidence type="ECO:0000313" key="10">
    <source>
        <dbReference type="EMBL" id="ODV79802.1"/>
    </source>
</evidence>
<dbReference type="Pfam" id="PF01202">
    <property type="entry name" value="SKI"/>
    <property type="match status" value="1"/>
</dbReference>
<comment type="similarity">
    <text evidence="2 9">Belongs to the gluconokinase GntK/GntV family.</text>
</comment>
<dbReference type="EMBL" id="KV453911">
    <property type="protein sequence ID" value="ODV79802.1"/>
    <property type="molecule type" value="Genomic_DNA"/>
</dbReference>
<name>A0A1E4SK47_9ASCO</name>
<evidence type="ECO:0000256" key="2">
    <source>
        <dbReference type="ARBA" id="ARBA00008420"/>
    </source>
</evidence>
<dbReference type="GO" id="GO:0046316">
    <property type="term" value="F:gluconokinase activity"/>
    <property type="evidence" value="ECO:0007669"/>
    <property type="project" value="UniProtKB-EC"/>
</dbReference>
<evidence type="ECO:0000256" key="9">
    <source>
        <dbReference type="RuleBase" id="RU363066"/>
    </source>
</evidence>
<dbReference type="SUPFAM" id="SSF52540">
    <property type="entry name" value="P-loop containing nucleoside triphosphate hydrolases"/>
    <property type="match status" value="1"/>
</dbReference>
<dbReference type="NCBIfam" id="TIGR01313">
    <property type="entry name" value="therm_gnt_kin"/>
    <property type="match status" value="1"/>
</dbReference>
<dbReference type="EC" id="2.7.1.12" evidence="3 9"/>
<dbReference type="Gene3D" id="3.40.50.300">
    <property type="entry name" value="P-loop containing nucleotide triphosphate hydrolases"/>
    <property type="match status" value="1"/>
</dbReference>
<keyword evidence="4 9" id="KW-0808">Transferase</keyword>
<keyword evidence="11" id="KW-1185">Reference proteome</keyword>
<dbReference type="InterPro" id="IPR031322">
    <property type="entry name" value="Shikimate/glucono_kinase"/>
</dbReference>
<proteinExistence type="inferred from homology"/>
<evidence type="ECO:0000313" key="11">
    <source>
        <dbReference type="Proteomes" id="UP000094285"/>
    </source>
</evidence>
<dbReference type="PANTHER" id="PTHR43442">
    <property type="entry name" value="GLUCONOKINASE-RELATED"/>
    <property type="match status" value="1"/>
</dbReference>
<dbReference type="GeneID" id="30984538"/>
<dbReference type="AlphaFoldDB" id="A0A1E4SK47"/>
<evidence type="ECO:0000256" key="3">
    <source>
        <dbReference type="ARBA" id="ARBA00012054"/>
    </source>
</evidence>
<evidence type="ECO:0000256" key="6">
    <source>
        <dbReference type="ARBA" id="ARBA00022777"/>
    </source>
</evidence>
<dbReference type="InterPro" id="IPR006001">
    <property type="entry name" value="Therm_gnt_kin"/>
</dbReference>
<evidence type="ECO:0000256" key="8">
    <source>
        <dbReference type="ARBA" id="ARBA00048090"/>
    </source>
</evidence>
<dbReference type="InterPro" id="IPR027417">
    <property type="entry name" value="P-loop_NTPase"/>
</dbReference>
<evidence type="ECO:0000256" key="5">
    <source>
        <dbReference type="ARBA" id="ARBA00022741"/>
    </source>
</evidence>
<evidence type="ECO:0000256" key="4">
    <source>
        <dbReference type="ARBA" id="ARBA00022679"/>
    </source>
</evidence>
<dbReference type="PANTHER" id="PTHR43442:SF3">
    <property type="entry name" value="GLUCONOKINASE-RELATED"/>
    <property type="match status" value="1"/>
</dbReference>
<comment type="catalytic activity">
    <reaction evidence="8 9">
        <text>D-gluconate + ATP = 6-phospho-D-gluconate + ADP + H(+)</text>
        <dbReference type="Rhea" id="RHEA:19433"/>
        <dbReference type="ChEBI" id="CHEBI:15378"/>
        <dbReference type="ChEBI" id="CHEBI:18391"/>
        <dbReference type="ChEBI" id="CHEBI:30616"/>
        <dbReference type="ChEBI" id="CHEBI:58759"/>
        <dbReference type="ChEBI" id="CHEBI:456216"/>
        <dbReference type="EC" id="2.7.1.12"/>
    </reaction>
</comment>
<reference evidence="11" key="1">
    <citation type="submission" date="2016-05" db="EMBL/GenBank/DDBJ databases">
        <title>Comparative genomics of biotechnologically important yeasts.</title>
        <authorList>
            <consortium name="DOE Joint Genome Institute"/>
            <person name="Riley R."/>
            <person name="Haridas S."/>
            <person name="Wolfe K.H."/>
            <person name="Lopes M.R."/>
            <person name="Hittinger C.T."/>
            <person name="Goker M."/>
            <person name="Salamov A."/>
            <person name="Wisecaver J."/>
            <person name="Long T.M."/>
            <person name="Aerts A.L."/>
            <person name="Barry K."/>
            <person name="Choi C."/>
            <person name="Clum A."/>
            <person name="Coughlan A.Y."/>
            <person name="Deshpande S."/>
            <person name="Douglass A.P."/>
            <person name="Hanson S.J."/>
            <person name="Klenk H.-P."/>
            <person name="Labutti K."/>
            <person name="Lapidus A."/>
            <person name="Lindquist E."/>
            <person name="Lipzen A."/>
            <person name="Meier-Kolthoff J.P."/>
            <person name="Ohm R.A."/>
            <person name="Otillar R.P."/>
            <person name="Pangilinan J."/>
            <person name="Peng Y."/>
            <person name="Rokas A."/>
            <person name="Rosa C.A."/>
            <person name="Scheuner C."/>
            <person name="Sibirny A.A."/>
            <person name="Slot J.C."/>
            <person name="Stielow J.B."/>
            <person name="Sun H."/>
            <person name="Kurtzman C.P."/>
            <person name="Blackwell M."/>
            <person name="Grigoriev I.V."/>
            <person name="Jeffries T.W."/>
        </authorList>
    </citation>
    <scope>NUCLEOTIDE SEQUENCE [LARGE SCALE GENOMIC DNA]</scope>
    <source>
        <strain evidence="11">NRRL Y-17324</strain>
    </source>
</reference>
<sequence length="182" mass="19951">MPAADKHTIVVVGGPAGTGKTTVGEILAAQMACPFVEGDILHPKANIDKMSQGIALTDDDRWGWLEKLSVIAAEKSKEPENASHTSVVTCSMLKKLYRQHIKDSAQTTCRFIFLYSLYELLLERVGGRSGHFMKADMVKSQFDIMEVPEGPELVENGGDCVAIEIAGKSPEQLYNEIVEKLK</sequence>
<protein>
    <recommendedName>
        <fullName evidence="3 9">Gluconokinase</fullName>
        <ecNumber evidence="3 9">2.7.1.12</ecNumber>
    </recommendedName>
</protein>
<keyword evidence="6 9" id="KW-0418">Kinase</keyword>
<keyword evidence="7 9" id="KW-0067">ATP-binding</keyword>
<organism evidence="10 11">
    <name type="scientific">Suhomyces tanzawaensis NRRL Y-17324</name>
    <dbReference type="NCBI Taxonomy" id="984487"/>
    <lineage>
        <taxon>Eukaryota</taxon>
        <taxon>Fungi</taxon>
        <taxon>Dikarya</taxon>
        <taxon>Ascomycota</taxon>
        <taxon>Saccharomycotina</taxon>
        <taxon>Pichiomycetes</taxon>
        <taxon>Debaryomycetaceae</taxon>
        <taxon>Suhomyces</taxon>
    </lineage>
</organism>
<gene>
    <name evidence="10" type="ORF">CANTADRAFT_5509</name>
</gene>
<dbReference type="STRING" id="984487.A0A1E4SK47"/>
<dbReference type="CDD" id="cd02021">
    <property type="entry name" value="GntK"/>
    <property type="match status" value="1"/>
</dbReference>
<dbReference type="GO" id="GO:0005524">
    <property type="term" value="F:ATP binding"/>
    <property type="evidence" value="ECO:0007669"/>
    <property type="project" value="UniProtKB-KW"/>
</dbReference>
<keyword evidence="5 9" id="KW-0547">Nucleotide-binding</keyword>
<evidence type="ECO:0000256" key="1">
    <source>
        <dbReference type="ARBA" id="ARBA00004875"/>
    </source>
</evidence>
<dbReference type="GO" id="GO:0005975">
    <property type="term" value="P:carbohydrate metabolic process"/>
    <property type="evidence" value="ECO:0007669"/>
    <property type="project" value="InterPro"/>
</dbReference>
<dbReference type="RefSeq" id="XP_020064924.1">
    <property type="nucleotide sequence ID" value="XM_020210402.1"/>
</dbReference>
<dbReference type="Proteomes" id="UP000094285">
    <property type="component" value="Unassembled WGS sequence"/>
</dbReference>